<protein>
    <submittedName>
        <fullName evidence="1">Uncharacterized protein</fullName>
    </submittedName>
</protein>
<accession>A0A3S4JYV6</accession>
<organism evidence="1 2">
    <name type="scientific">Serratia rubidaea</name>
    <name type="common">Serratia marinorubra</name>
    <dbReference type="NCBI Taxonomy" id="61652"/>
    <lineage>
        <taxon>Bacteria</taxon>
        <taxon>Pseudomonadati</taxon>
        <taxon>Pseudomonadota</taxon>
        <taxon>Gammaproteobacteria</taxon>
        <taxon>Enterobacterales</taxon>
        <taxon>Yersiniaceae</taxon>
        <taxon>Serratia</taxon>
    </lineage>
</organism>
<proteinExistence type="predicted"/>
<reference evidence="1 2" key="1">
    <citation type="submission" date="2018-12" db="EMBL/GenBank/DDBJ databases">
        <authorList>
            <consortium name="Pathogen Informatics"/>
        </authorList>
    </citation>
    <scope>NUCLEOTIDE SEQUENCE [LARGE SCALE GENOMIC DNA]</scope>
    <source>
        <strain evidence="1 2">NCTC9419</strain>
    </source>
</reference>
<dbReference type="EMBL" id="LR134155">
    <property type="protein sequence ID" value="VEA73531.1"/>
    <property type="molecule type" value="Genomic_DNA"/>
</dbReference>
<sequence>MTQAQALDLILTSALYAWENRLRYSLGDTLAAGAQQEDA</sequence>
<evidence type="ECO:0000313" key="1">
    <source>
        <dbReference type="EMBL" id="VEA73531.1"/>
    </source>
</evidence>
<evidence type="ECO:0000313" key="2">
    <source>
        <dbReference type="Proteomes" id="UP000271603"/>
    </source>
</evidence>
<gene>
    <name evidence="1" type="ORF">NCTC9419_05164</name>
</gene>
<name>A0A3S4JYV6_SERRU</name>
<dbReference type="AlphaFoldDB" id="A0A3S4JYV6"/>
<dbReference type="Proteomes" id="UP000271603">
    <property type="component" value="Chromosome"/>
</dbReference>